<keyword evidence="4" id="KW-1185">Reference proteome</keyword>
<dbReference type="EMBL" id="CP049889">
    <property type="protein sequence ID" value="QIK52723.1"/>
    <property type="molecule type" value="Genomic_DNA"/>
</dbReference>
<protein>
    <submittedName>
        <fullName evidence="3">VanZ family protein</fullName>
    </submittedName>
</protein>
<dbReference type="Pfam" id="PF04892">
    <property type="entry name" value="VanZ"/>
    <property type="match status" value="1"/>
</dbReference>
<feature type="domain" description="VanZ-like" evidence="2">
    <location>
        <begin position="21"/>
        <end position="136"/>
    </location>
</feature>
<proteinExistence type="predicted"/>
<sequence length="154" mass="17633">MKYKVKGTLTIYQKITVISCIFYSFAVIYLTFFPFQIQTGMYANQAPWKSRINFDPVVDLSALPNLIMLAPLAVYYFLMKKSASLFKVIRFSFLVSLGIEFLQFLTNYFLGGWRGADVADVVVNTLGAVMGYLIVREVYKNAHPDSVIHEFRLN</sequence>
<dbReference type="InterPro" id="IPR006976">
    <property type="entry name" value="VanZ-like"/>
</dbReference>
<feature type="transmembrane region" description="Helical" evidence="1">
    <location>
        <begin position="116"/>
        <end position="135"/>
    </location>
</feature>
<dbReference type="PANTHER" id="PTHR36834">
    <property type="entry name" value="MEMBRANE PROTEIN-RELATED"/>
    <property type="match status" value="1"/>
</dbReference>
<feature type="transmembrane region" description="Helical" evidence="1">
    <location>
        <begin position="12"/>
        <end position="37"/>
    </location>
</feature>
<dbReference type="AlphaFoldDB" id="A0A6G7WKD0"/>
<dbReference type="InterPro" id="IPR053150">
    <property type="entry name" value="Teicoplanin_resist-assoc"/>
</dbReference>
<gene>
    <name evidence="3" type="ORF">G7058_08745</name>
</gene>
<accession>A0A6G7WKD0</accession>
<dbReference type="PANTHER" id="PTHR36834:SF2">
    <property type="entry name" value="MEMBRANE PROTEIN"/>
    <property type="match status" value="1"/>
</dbReference>
<reference evidence="3 4" key="1">
    <citation type="journal article" date="2017" name="Int. J. Syst. Evol. Microbiol.">
        <title>Jeotgalibaca porci sp. nov. and Jeotgalibaca arthritidis sp. nov., isolated from pigs, and emended description of the genus Jeotgalibaca.</title>
        <authorList>
            <person name="Zamora L."/>
            <person name="Perez-Sancho M."/>
            <person name="Dominguez L."/>
            <person name="Fernandez-Garayzabal J.F."/>
            <person name="Vela A.I."/>
        </authorList>
    </citation>
    <scope>NUCLEOTIDE SEQUENCE [LARGE SCALE GENOMIC DNA]</scope>
    <source>
        <strain evidence="3 4">CCUG 69148</strain>
    </source>
</reference>
<evidence type="ECO:0000256" key="1">
    <source>
        <dbReference type="SAM" id="Phobius"/>
    </source>
</evidence>
<organism evidence="3 4">
    <name type="scientific">Jeotgalibaca porci</name>
    <dbReference type="NCBI Taxonomy" id="1868793"/>
    <lineage>
        <taxon>Bacteria</taxon>
        <taxon>Bacillati</taxon>
        <taxon>Bacillota</taxon>
        <taxon>Bacilli</taxon>
        <taxon>Lactobacillales</taxon>
        <taxon>Carnobacteriaceae</taxon>
        <taxon>Jeotgalibaca</taxon>
    </lineage>
</organism>
<dbReference type="KEGG" id="jpo:G7058_08745"/>
<keyword evidence="1" id="KW-1133">Transmembrane helix</keyword>
<evidence type="ECO:0000259" key="2">
    <source>
        <dbReference type="Pfam" id="PF04892"/>
    </source>
</evidence>
<feature type="transmembrane region" description="Helical" evidence="1">
    <location>
        <begin position="91"/>
        <end position="110"/>
    </location>
</feature>
<feature type="transmembrane region" description="Helical" evidence="1">
    <location>
        <begin position="57"/>
        <end position="79"/>
    </location>
</feature>
<name>A0A6G7WKD0_9LACT</name>
<keyword evidence="1" id="KW-0472">Membrane</keyword>
<evidence type="ECO:0000313" key="3">
    <source>
        <dbReference type="EMBL" id="QIK52723.1"/>
    </source>
</evidence>
<keyword evidence="1" id="KW-0812">Transmembrane</keyword>
<evidence type="ECO:0000313" key="4">
    <source>
        <dbReference type="Proteomes" id="UP000501830"/>
    </source>
</evidence>
<dbReference type="Proteomes" id="UP000501830">
    <property type="component" value="Chromosome"/>
</dbReference>
<dbReference type="RefSeq" id="WP_166063756.1">
    <property type="nucleotide sequence ID" value="NZ_JBGXPE010000239.1"/>
</dbReference>